<dbReference type="AlphaFoldDB" id="A0A9P5N8N8"/>
<protein>
    <recommendedName>
        <fullName evidence="3">F-box domain-containing protein</fullName>
    </recommendedName>
</protein>
<evidence type="ECO:0000313" key="1">
    <source>
        <dbReference type="EMBL" id="KAF8868253.1"/>
    </source>
</evidence>
<comment type="caution">
    <text evidence="1">The sequence shown here is derived from an EMBL/GenBank/DDBJ whole genome shotgun (WGS) entry which is preliminary data.</text>
</comment>
<reference evidence="1" key="1">
    <citation type="submission" date="2020-11" db="EMBL/GenBank/DDBJ databases">
        <authorList>
            <consortium name="DOE Joint Genome Institute"/>
            <person name="Ahrendt S."/>
            <person name="Riley R."/>
            <person name="Andreopoulos W."/>
            <person name="LaButti K."/>
            <person name="Pangilinan J."/>
            <person name="Ruiz-duenas F.J."/>
            <person name="Barrasa J.M."/>
            <person name="Sanchez-Garcia M."/>
            <person name="Camarero S."/>
            <person name="Miyauchi S."/>
            <person name="Serrano A."/>
            <person name="Linde D."/>
            <person name="Babiker R."/>
            <person name="Drula E."/>
            <person name="Ayuso-Fernandez I."/>
            <person name="Pacheco R."/>
            <person name="Padilla G."/>
            <person name="Ferreira P."/>
            <person name="Barriuso J."/>
            <person name="Kellner H."/>
            <person name="Castanera R."/>
            <person name="Alfaro M."/>
            <person name="Ramirez L."/>
            <person name="Pisabarro A.G."/>
            <person name="Kuo A."/>
            <person name="Tritt A."/>
            <person name="Lipzen A."/>
            <person name="He G."/>
            <person name="Yan M."/>
            <person name="Ng V."/>
            <person name="Cullen D."/>
            <person name="Martin F."/>
            <person name="Rosso M.-N."/>
            <person name="Henrissat B."/>
            <person name="Hibbett D."/>
            <person name="Martinez A.T."/>
            <person name="Grigoriev I.V."/>
        </authorList>
    </citation>
    <scope>NUCLEOTIDE SEQUENCE</scope>
    <source>
        <strain evidence="1">AH 44721</strain>
    </source>
</reference>
<evidence type="ECO:0008006" key="3">
    <source>
        <dbReference type="Google" id="ProtNLM"/>
    </source>
</evidence>
<dbReference type="OrthoDB" id="2849949at2759"/>
<feature type="non-terminal residue" evidence="1">
    <location>
        <position position="396"/>
    </location>
</feature>
<name>A0A9P5N8N8_GYMJU</name>
<accession>A0A9P5N8N8</accession>
<sequence>MDETCQPPIIRLNIDLLLLIFKMNADMFADDKALETTRFSSQVCREWRGVMLESPSLWGHLIDLDALTQRRDEWRNEVLRRSGESSLSIKSFNALFILRSLVPRSDGSLWLAEDISPWEIFFFSLIDKKWNKIERLTIRMGSHIRFPTEILCSPAPQLQIFEVSTANSVRIEEQQGRSIFDDKAPLLHTFHSRNLTFQLSASWIQNLRSVEMGPLFPISSVLDVLKRAPMLEDIIYTGSFGNGQSGQITPHTSSFVLGPNIRSLQIGASLSACLSLLGSVIPTHDYLLQISTSRFGLETVPLDSLSHYTENHFHVHAPTKITLDISKKFQFVTRNSKGPQFVLKVLCSDAAGREGPLGILPALQIPVCRFVTELDLTSDQVLREEGKLPVSAFLSL</sequence>
<dbReference type="Proteomes" id="UP000724874">
    <property type="component" value="Unassembled WGS sequence"/>
</dbReference>
<organism evidence="1 2">
    <name type="scientific">Gymnopilus junonius</name>
    <name type="common">Spectacular rustgill mushroom</name>
    <name type="synonym">Gymnopilus spectabilis subsp. junonius</name>
    <dbReference type="NCBI Taxonomy" id="109634"/>
    <lineage>
        <taxon>Eukaryota</taxon>
        <taxon>Fungi</taxon>
        <taxon>Dikarya</taxon>
        <taxon>Basidiomycota</taxon>
        <taxon>Agaricomycotina</taxon>
        <taxon>Agaricomycetes</taxon>
        <taxon>Agaricomycetidae</taxon>
        <taxon>Agaricales</taxon>
        <taxon>Agaricineae</taxon>
        <taxon>Hymenogastraceae</taxon>
        <taxon>Gymnopilus</taxon>
    </lineage>
</organism>
<gene>
    <name evidence="1" type="ORF">CPB84DRAFT_1388354</name>
</gene>
<evidence type="ECO:0000313" key="2">
    <source>
        <dbReference type="Proteomes" id="UP000724874"/>
    </source>
</evidence>
<keyword evidence="2" id="KW-1185">Reference proteome</keyword>
<proteinExistence type="predicted"/>
<dbReference type="EMBL" id="JADNYJ010000736">
    <property type="protein sequence ID" value="KAF8868253.1"/>
    <property type="molecule type" value="Genomic_DNA"/>
</dbReference>